<sequence length="128" mass="14524">MSRHRSHHKRVRSKDSNNNAVNNSNTGSFNFGNIAQLLSNIDINQVSSLLGKMNNTERQTNVVENINTEENYNNDNVTSDESIDEPRKQKSTSREEIIRSINTLVNSDKAELLKVVMEIYGSNKTKTK</sequence>
<dbReference type="EMBL" id="JPGY02000001">
    <property type="protein sequence ID" value="KRU11031.1"/>
    <property type="molecule type" value="Genomic_DNA"/>
</dbReference>
<feature type="region of interest" description="Disordered" evidence="1">
    <location>
        <begin position="51"/>
        <end position="94"/>
    </location>
</feature>
<dbReference type="AlphaFoldDB" id="A0A0H3J9U1"/>
<reference evidence="3 4" key="3">
    <citation type="journal article" name="Genome Announc.">
        <title>Improved Draft Genome Sequence of Clostridium pasteurianum Strain ATCC 6013 (DSM 525) Using a Hybrid Next-Generation Sequencing Approach.</title>
        <authorList>
            <person name="Pyne M.E."/>
            <person name="Utturkar S."/>
            <person name="Brown S.D."/>
            <person name="Moo-Young M."/>
            <person name="Chung D.A."/>
            <person name="Chou C.P."/>
        </authorList>
    </citation>
    <scope>NUCLEOTIDE SEQUENCE [LARGE SCALE GENOMIC DNA]</scope>
    <source>
        <strain evidence="3 4">ATCC 6013</strain>
    </source>
</reference>
<gene>
    <name evidence="2" type="ORF">CLPA_c29070</name>
    <name evidence="3" type="ORF">CP6013_00278</name>
</gene>
<accession>A0A0H3J9U1</accession>
<keyword evidence="5" id="KW-1185">Reference proteome</keyword>
<protein>
    <submittedName>
        <fullName evidence="2">Uncharacterized protein</fullName>
    </submittedName>
</protein>
<dbReference type="GeneID" id="93075029"/>
<reference evidence="3" key="2">
    <citation type="submission" date="2015-10" db="EMBL/GenBank/DDBJ databases">
        <title>Improved Draft Genome Sequence of Clostridium pasteurianum Strain ATCC 6013 (DSM 525) Using a Hybrid Next-Generation Sequencing Approach.</title>
        <authorList>
            <person name="Pyne M.E."/>
            <person name="Utturkar S.M."/>
            <person name="Brown S.D."/>
            <person name="Moo-Young M."/>
            <person name="Chung D.A."/>
            <person name="Chou P.C."/>
        </authorList>
    </citation>
    <scope>NUCLEOTIDE SEQUENCE</scope>
    <source>
        <strain evidence="3">ATCC 6013</strain>
    </source>
</reference>
<evidence type="ECO:0000313" key="5">
    <source>
        <dbReference type="Proteomes" id="UP000030905"/>
    </source>
</evidence>
<reference evidence="2 5" key="1">
    <citation type="journal article" date="2015" name="Genome Announc.">
        <title>Complete Genome Sequence of the Nitrogen-Fixing and Solvent-Producing Clostridium pasteurianum DSM 525.</title>
        <authorList>
            <person name="Poehlein A."/>
            <person name="Grosse-Honebrink A."/>
            <person name="Zhang Y."/>
            <person name="Minton N.P."/>
            <person name="Daniel R."/>
        </authorList>
    </citation>
    <scope>NUCLEOTIDE SEQUENCE [LARGE SCALE GENOMIC DNA]</scope>
    <source>
        <strain evidence="2">DSM 525</strain>
        <strain evidence="5">DSM 525 / ATCC 6013</strain>
    </source>
</reference>
<evidence type="ECO:0000313" key="2">
    <source>
        <dbReference type="EMBL" id="AJA52961.1"/>
    </source>
</evidence>
<dbReference type="KEGG" id="cpat:CLPA_c29070"/>
<feature type="compositionally biased region" description="Basic residues" evidence="1">
    <location>
        <begin position="1"/>
        <end position="12"/>
    </location>
</feature>
<evidence type="ECO:0000313" key="3">
    <source>
        <dbReference type="EMBL" id="KRU11031.1"/>
    </source>
</evidence>
<dbReference type="Proteomes" id="UP000030905">
    <property type="component" value="Chromosome"/>
</dbReference>
<dbReference type="Proteomes" id="UP000028042">
    <property type="component" value="Unassembled WGS sequence"/>
</dbReference>
<dbReference type="PATRIC" id="fig|1262449.3.peg.1354"/>
<dbReference type="eggNOG" id="ENOG50327Y5">
    <property type="taxonomic scope" value="Bacteria"/>
</dbReference>
<feature type="compositionally biased region" description="Low complexity" evidence="1">
    <location>
        <begin position="16"/>
        <end position="29"/>
    </location>
</feature>
<proteinExistence type="predicted"/>
<feature type="compositionally biased region" description="Basic and acidic residues" evidence="1">
    <location>
        <begin position="84"/>
        <end position="94"/>
    </location>
</feature>
<evidence type="ECO:0000256" key="1">
    <source>
        <dbReference type="SAM" id="MobiDB-lite"/>
    </source>
</evidence>
<dbReference type="EMBL" id="CP009268">
    <property type="protein sequence ID" value="AJA52961.1"/>
    <property type="molecule type" value="Genomic_DNA"/>
</dbReference>
<feature type="compositionally biased region" description="Low complexity" evidence="1">
    <location>
        <begin position="60"/>
        <end position="77"/>
    </location>
</feature>
<feature type="region of interest" description="Disordered" evidence="1">
    <location>
        <begin position="1"/>
        <end position="29"/>
    </location>
</feature>
<dbReference type="KEGG" id="cpae:CPAST_c29070"/>
<dbReference type="RefSeq" id="WP_003443207.1">
    <property type="nucleotide sequence ID" value="NZ_ANZB01000003.1"/>
</dbReference>
<name>A0A0H3J9U1_CLOPA</name>
<organism evidence="2 5">
    <name type="scientific">Clostridium pasteurianum DSM 525 = ATCC 6013</name>
    <dbReference type="NCBI Taxonomy" id="1262449"/>
    <lineage>
        <taxon>Bacteria</taxon>
        <taxon>Bacillati</taxon>
        <taxon>Bacillota</taxon>
        <taxon>Clostridia</taxon>
        <taxon>Eubacteriales</taxon>
        <taxon>Clostridiaceae</taxon>
        <taxon>Clostridium</taxon>
    </lineage>
</organism>
<evidence type="ECO:0000313" key="4">
    <source>
        <dbReference type="Proteomes" id="UP000028042"/>
    </source>
</evidence>